<feature type="domain" description="EF-hand" evidence="3">
    <location>
        <begin position="236"/>
        <end position="271"/>
    </location>
</feature>
<dbReference type="OrthoDB" id="10608988at2759"/>
<sequence length="590" mass="64894">MSKSDGTSVGTTNTQQASFVKYASLNEKGFFAALQDAGFPDMSRNPLAGFVFQGLVTSTSNNNNNNGGVGVMLDTFEQAIDTAAKTRKLFLCHAITINSTDGDEEEEDATVGLSLKGFQQMGVHFLGMSDDDHNGEAMFPMVRAAIKTVPMANSSSMRSLLVRSMLDAEAFARYNKNKTGFMDESELLAFSFALVILCQVFNDVIAEDNLNEEGLTRKTFSSALKRIGVACLERTLQGQFMDSVYNRTDRDDSGSISFPEFVKAGMSLIYPVTHHSYICTITGYPGWSELAAAPATCETTAQLVQRLSSLNTGDIVLMQDDKGAMGQFINFSLNTPWSHASVVVRRSPLCGQSPHQKTEELLRAYPFRRTAHQFCSPGYCRCFDDTTGDFAPSKLTGLGHVGLLESTGEGIHLYDLAHRLFESGAKPWTSIAIARLHNAPGRDDTERINSFIQSVRGGIYTVAKDEIKAAISYHKRDNSYSNSNDKLQDNDNSQDFPQGARGSDDFCASIVQRFYHHMGWVDQSRPFNSVMPSDFDVFAEAQTARTGLGISIRTCPIELLEEKGWLGTLELVTCPDLNAQLPLKLPKKKK</sequence>
<dbReference type="InterPro" id="IPR018247">
    <property type="entry name" value="EF_Hand_1_Ca_BS"/>
</dbReference>
<protein>
    <recommendedName>
        <fullName evidence="3">EF-hand domain-containing protein</fullName>
    </recommendedName>
</protein>
<dbReference type="Proteomes" id="UP001153069">
    <property type="component" value="Unassembled WGS sequence"/>
</dbReference>
<dbReference type="SUPFAM" id="SSF54001">
    <property type="entry name" value="Cysteine proteinases"/>
    <property type="match status" value="1"/>
</dbReference>
<name>A0A9N8EAE8_9STRA</name>
<keyword evidence="1" id="KW-0106">Calcium</keyword>
<dbReference type="GO" id="GO:0005509">
    <property type="term" value="F:calcium ion binding"/>
    <property type="evidence" value="ECO:0007669"/>
    <property type="project" value="InterPro"/>
</dbReference>
<dbReference type="PROSITE" id="PS50222">
    <property type="entry name" value="EF_HAND_2"/>
    <property type="match status" value="1"/>
</dbReference>
<feature type="region of interest" description="Disordered" evidence="2">
    <location>
        <begin position="477"/>
        <end position="498"/>
    </location>
</feature>
<evidence type="ECO:0000256" key="2">
    <source>
        <dbReference type="SAM" id="MobiDB-lite"/>
    </source>
</evidence>
<accession>A0A9N8EAE8</accession>
<organism evidence="4 5">
    <name type="scientific">Seminavis robusta</name>
    <dbReference type="NCBI Taxonomy" id="568900"/>
    <lineage>
        <taxon>Eukaryota</taxon>
        <taxon>Sar</taxon>
        <taxon>Stramenopiles</taxon>
        <taxon>Ochrophyta</taxon>
        <taxon>Bacillariophyta</taxon>
        <taxon>Bacillariophyceae</taxon>
        <taxon>Bacillariophycidae</taxon>
        <taxon>Naviculales</taxon>
        <taxon>Naviculaceae</taxon>
        <taxon>Seminavis</taxon>
    </lineage>
</organism>
<dbReference type="Gene3D" id="1.10.238.10">
    <property type="entry name" value="EF-hand"/>
    <property type="match status" value="1"/>
</dbReference>
<feature type="compositionally biased region" description="Polar residues" evidence="2">
    <location>
        <begin position="479"/>
        <end position="496"/>
    </location>
</feature>
<evidence type="ECO:0000313" key="5">
    <source>
        <dbReference type="Proteomes" id="UP001153069"/>
    </source>
</evidence>
<dbReference type="AlphaFoldDB" id="A0A9N8EAE8"/>
<evidence type="ECO:0000313" key="4">
    <source>
        <dbReference type="EMBL" id="CAB9517203.1"/>
    </source>
</evidence>
<evidence type="ECO:0000259" key="3">
    <source>
        <dbReference type="PROSITE" id="PS50222"/>
    </source>
</evidence>
<dbReference type="SUPFAM" id="SSF47473">
    <property type="entry name" value="EF-hand"/>
    <property type="match status" value="1"/>
</dbReference>
<dbReference type="PROSITE" id="PS00018">
    <property type="entry name" value="EF_HAND_1"/>
    <property type="match status" value="1"/>
</dbReference>
<dbReference type="InterPro" id="IPR011992">
    <property type="entry name" value="EF-hand-dom_pair"/>
</dbReference>
<gene>
    <name evidence="4" type="ORF">SEMRO_839_G209310.1</name>
</gene>
<dbReference type="InterPro" id="IPR038765">
    <property type="entry name" value="Papain-like_cys_pep_sf"/>
</dbReference>
<dbReference type="EMBL" id="CAICTM010000838">
    <property type="protein sequence ID" value="CAB9517203.1"/>
    <property type="molecule type" value="Genomic_DNA"/>
</dbReference>
<proteinExistence type="predicted"/>
<comment type="caution">
    <text evidence="4">The sequence shown here is derived from an EMBL/GenBank/DDBJ whole genome shotgun (WGS) entry which is preliminary data.</text>
</comment>
<keyword evidence="5" id="KW-1185">Reference proteome</keyword>
<reference evidence="4" key="1">
    <citation type="submission" date="2020-06" db="EMBL/GenBank/DDBJ databases">
        <authorList>
            <consortium name="Plant Systems Biology data submission"/>
        </authorList>
    </citation>
    <scope>NUCLEOTIDE SEQUENCE</scope>
    <source>
        <strain evidence="4">D6</strain>
    </source>
</reference>
<dbReference type="Gene3D" id="3.90.1720.10">
    <property type="entry name" value="endopeptidase domain like (from Nostoc punctiforme)"/>
    <property type="match status" value="1"/>
</dbReference>
<dbReference type="InterPro" id="IPR002048">
    <property type="entry name" value="EF_hand_dom"/>
</dbReference>
<evidence type="ECO:0000256" key="1">
    <source>
        <dbReference type="ARBA" id="ARBA00022837"/>
    </source>
</evidence>